<proteinExistence type="predicted"/>
<name>A0A819C455_9BILA</name>
<evidence type="ECO:0000313" key="3">
    <source>
        <dbReference type="Proteomes" id="UP000663842"/>
    </source>
</evidence>
<dbReference type="EMBL" id="CAJOBF010000408">
    <property type="protein sequence ID" value="CAF3813086.1"/>
    <property type="molecule type" value="Genomic_DNA"/>
</dbReference>
<keyword evidence="4" id="KW-1185">Reference proteome</keyword>
<dbReference type="SUPFAM" id="SSF57850">
    <property type="entry name" value="RING/U-box"/>
    <property type="match status" value="1"/>
</dbReference>
<dbReference type="InterPro" id="IPR013083">
    <property type="entry name" value="Znf_RING/FYVE/PHD"/>
</dbReference>
<accession>A0A819C455</accession>
<dbReference type="Proteomes" id="UP000663842">
    <property type="component" value="Unassembled WGS sequence"/>
</dbReference>
<evidence type="ECO:0000313" key="4">
    <source>
        <dbReference type="Proteomes" id="UP000663866"/>
    </source>
</evidence>
<reference evidence="1" key="1">
    <citation type="submission" date="2021-02" db="EMBL/GenBank/DDBJ databases">
        <authorList>
            <person name="Nowell W R."/>
        </authorList>
    </citation>
    <scope>NUCLEOTIDE SEQUENCE</scope>
</reference>
<protein>
    <submittedName>
        <fullName evidence="1">Uncharacterized protein</fullName>
    </submittedName>
</protein>
<organism evidence="1 3">
    <name type="scientific">Rotaria magnacalcarata</name>
    <dbReference type="NCBI Taxonomy" id="392030"/>
    <lineage>
        <taxon>Eukaryota</taxon>
        <taxon>Metazoa</taxon>
        <taxon>Spiralia</taxon>
        <taxon>Gnathifera</taxon>
        <taxon>Rotifera</taxon>
        <taxon>Eurotatoria</taxon>
        <taxon>Bdelloidea</taxon>
        <taxon>Philodinida</taxon>
        <taxon>Philodinidae</taxon>
        <taxon>Rotaria</taxon>
    </lineage>
</organism>
<comment type="caution">
    <text evidence="1">The sequence shown here is derived from an EMBL/GenBank/DDBJ whole genome shotgun (WGS) entry which is preliminary data.</text>
</comment>
<evidence type="ECO:0000313" key="2">
    <source>
        <dbReference type="EMBL" id="CAF4100207.1"/>
    </source>
</evidence>
<evidence type="ECO:0000313" key="1">
    <source>
        <dbReference type="EMBL" id="CAF3813086.1"/>
    </source>
</evidence>
<gene>
    <name evidence="2" type="ORF">OVN521_LOCUS20843</name>
    <name evidence="1" type="ORF">UXM345_LOCUS5499</name>
</gene>
<dbReference type="Proteomes" id="UP000663866">
    <property type="component" value="Unassembled WGS sequence"/>
</dbReference>
<sequence length="228" mass="26420">MAENSHLKPSKTLILGPEWLTEIKSSAIKVFSSFEELLDNLSQASNNDDSFRLFVPSQYLKELIDKNVYKLIYVDSINIYYNSELDYRLHIHSYQSISNKLNFLVTTDLMTRVLAAIHPYFNDQAGPDHQSISKPTVVRRRKKKKKSKLVVVSNTIPFDMKCHKCLSVFDDPFQLVCGHRQFQDCFLISLIQCSTSIKCAECEEETPREEVWLDRGFKKQLDQLKSTT</sequence>
<dbReference type="EMBL" id="CAJOBG010004202">
    <property type="protein sequence ID" value="CAF4100207.1"/>
    <property type="molecule type" value="Genomic_DNA"/>
</dbReference>
<dbReference type="Gene3D" id="3.30.40.10">
    <property type="entry name" value="Zinc/RING finger domain, C3HC4 (zinc finger)"/>
    <property type="match status" value="1"/>
</dbReference>
<dbReference type="AlphaFoldDB" id="A0A819C455"/>